<protein>
    <recommendedName>
        <fullName evidence="3">Dynamin-binding protein</fullName>
    </recommendedName>
    <alternativeName>
        <fullName evidence="7">Scaffold protein Tuba</fullName>
    </alternativeName>
</protein>
<evidence type="ECO:0000256" key="8">
    <source>
        <dbReference type="PROSITE-ProRule" id="PRU00192"/>
    </source>
</evidence>
<dbReference type="PRINTS" id="PR01887">
    <property type="entry name" value="SPECTRNALPHA"/>
</dbReference>
<dbReference type="Gene3D" id="1.20.1270.60">
    <property type="entry name" value="Arfaptin homology (AH) domain/BAR domain"/>
    <property type="match status" value="1"/>
</dbReference>
<dbReference type="Pfam" id="PF00621">
    <property type="entry name" value="RhoGEF"/>
    <property type="match status" value="1"/>
</dbReference>
<keyword evidence="6" id="KW-0965">Cell junction</keyword>
<dbReference type="SMART" id="SM00326">
    <property type="entry name" value="SH3"/>
    <property type="match status" value="2"/>
</dbReference>
<reference evidence="13" key="2">
    <citation type="submission" date="2020-11" db="EMBL/GenBank/DDBJ databases">
        <authorList>
            <person name="McCartney M.A."/>
            <person name="Auch B."/>
            <person name="Kono T."/>
            <person name="Mallez S."/>
            <person name="Becker A."/>
            <person name="Gohl D.M."/>
            <person name="Silverstein K.A.T."/>
            <person name="Koren S."/>
            <person name="Bechman K.B."/>
            <person name="Herman A."/>
            <person name="Abrahante J.E."/>
            <person name="Garbe J."/>
        </authorList>
    </citation>
    <scope>NUCLEOTIDE SEQUENCE</scope>
    <source>
        <strain evidence="13">Duluth1</strain>
        <tissue evidence="13">Whole animal</tissue>
    </source>
</reference>
<dbReference type="InterPro" id="IPR001452">
    <property type="entry name" value="SH3_domain"/>
</dbReference>
<dbReference type="SUPFAM" id="SSF103657">
    <property type="entry name" value="BAR/IMD domain-like"/>
    <property type="match status" value="1"/>
</dbReference>
<evidence type="ECO:0000256" key="6">
    <source>
        <dbReference type="ARBA" id="ARBA00022949"/>
    </source>
</evidence>
<proteinExistence type="predicted"/>
<feature type="compositionally biased region" description="Polar residues" evidence="9">
    <location>
        <begin position="560"/>
        <end position="573"/>
    </location>
</feature>
<dbReference type="Pfam" id="PF03114">
    <property type="entry name" value="BAR"/>
    <property type="match status" value="1"/>
</dbReference>
<dbReference type="SUPFAM" id="SSF50044">
    <property type="entry name" value="SH3-domain"/>
    <property type="match status" value="2"/>
</dbReference>
<dbReference type="Pfam" id="PF14604">
    <property type="entry name" value="SH3_9"/>
    <property type="match status" value="1"/>
</dbReference>
<dbReference type="InterPro" id="IPR035899">
    <property type="entry name" value="DBL_dom_sf"/>
</dbReference>
<evidence type="ECO:0000256" key="3">
    <source>
        <dbReference type="ARBA" id="ARBA00018186"/>
    </source>
</evidence>
<dbReference type="SMART" id="SM00325">
    <property type="entry name" value="RhoGEF"/>
    <property type="match status" value="1"/>
</dbReference>
<dbReference type="PROSITE" id="PS00741">
    <property type="entry name" value="DH_1"/>
    <property type="match status" value="1"/>
</dbReference>
<keyword evidence="4 8" id="KW-0728">SH3 domain</keyword>
<dbReference type="Pfam" id="PF07653">
    <property type="entry name" value="SH3_2"/>
    <property type="match status" value="1"/>
</dbReference>
<dbReference type="GO" id="GO:0005795">
    <property type="term" value="C:Golgi stack"/>
    <property type="evidence" value="ECO:0007669"/>
    <property type="project" value="UniProtKB-SubCell"/>
</dbReference>
<reference evidence="13" key="1">
    <citation type="journal article" date="2019" name="bioRxiv">
        <title>The Genome of the Zebra Mussel, Dreissena polymorpha: A Resource for Invasive Species Research.</title>
        <authorList>
            <person name="McCartney M.A."/>
            <person name="Auch B."/>
            <person name="Kono T."/>
            <person name="Mallez S."/>
            <person name="Zhang Y."/>
            <person name="Obille A."/>
            <person name="Becker A."/>
            <person name="Abrahante J.E."/>
            <person name="Garbe J."/>
            <person name="Badalamenti J.P."/>
            <person name="Herman A."/>
            <person name="Mangelson H."/>
            <person name="Liachko I."/>
            <person name="Sullivan S."/>
            <person name="Sone E.D."/>
            <person name="Koren S."/>
            <person name="Silverstein K.A.T."/>
            <person name="Beckman K.B."/>
            <person name="Gohl D.M."/>
        </authorList>
    </citation>
    <scope>NUCLEOTIDE SEQUENCE</scope>
    <source>
        <strain evidence="13">Duluth1</strain>
        <tissue evidence="13">Whole animal</tissue>
    </source>
</reference>
<evidence type="ECO:0000256" key="5">
    <source>
        <dbReference type="ARBA" id="ARBA00022658"/>
    </source>
</evidence>
<evidence type="ECO:0000256" key="1">
    <source>
        <dbReference type="ARBA" id="ARBA00004282"/>
    </source>
</evidence>
<name>A0A9D4MZT4_DREPO</name>
<evidence type="ECO:0000259" key="10">
    <source>
        <dbReference type="PROSITE" id="PS50002"/>
    </source>
</evidence>
<dbReference type="PANTHER" id="PTHR22834">
    <property type="entry name" value="NUCLEAR FUSION PROTEIN FUS2"/>
    <property type="match status" value="1"/>
</dbReference>
<dbReference type="AlphaFoldDB" id="A0A9D4MZT4"/>
<dbReference type="PANTHER" id="PTHR22834:SF20">
    <property type="entry name" value="SH3 DOMAIN-CONTAINING PROTEIN"/>
    <property type="match status" value="1"/>
</dbReference>
<feature type="non-terminal residue" evidence="13">
    <location>
        <position position="759"/>
    </location>
</feature>
<dbReference type="InterPro" id="IPR001331">
    <property type="entry name" value="GDS_CDC24_CS"/>
</dbReference>
<dbReference type="EMBL" id="JAIWYP010000001">
    <property type="protein sequence ID" value="KAH3885546.1"/>
    <property type="molecule type" value="Genomic_DNA"/>
</dbReference>
<keyword evidence="5" id="KW-0344">Guanine-nucleotide releasing factor</keyword>
<feature type="domain" description="DH" evidence="11">
    <location>
        <begin position="1"/>
        <end position="178"/>
    </location>
</feature>
<feature type="domain" description="BAR" evidence="12">
    <location>
        <begin position="219"/>
        <end position="428"/>
    </location>
</feature>
<evidence type="ECO:0000256" key="4">
    <source>
        <dbReference type="ARBA" id="ARBA00022443"/>
    </source>
</evidence>
<evidence type="ECO:0000259" key="11">
    <source>
        <dbReference type="PROSITE" id="PS50010"/>
    </source>
</evidence>
<dbReference type="InterPro" id="IPR027267">
    <property type="entry name" value="AH/BAR_dom_sf"/>
</dbReference>
<evidence type="ECO:0000256" key="2">
    <source>
        <dbReference type="ARBA" id="ARBA00004348"/>
    </source>
</evidence>
<dbReference type="InterPro" id="IPR000219">
    <property type="entry name" value="DH_dom"/>
</dbReference>
<keyword evidence="14" id="KW-1185">Reference proteome</keyword>
<dbReference type="CDD" id="cd00160">
    <property type="entry name" value="RhoGEF"/>
    <property type="match status" value="1"/>
</dbReference>
<dbReference type="GO" id="GO:0070161">
    <property type="term" value="C:anchoring junction"/>
    <property type="evidence" value="ECO:0007669"/>
    <property type="project" value="UniProtKB-SubCell"/>
</dbReference>
<sequence length="759" mass="86889">ELVQTERDFILSLSLIYETFLGPNAEKHPDMDVDHLCGNVEEVAEVSQKLLTRLEDATQGKDFNQTVIGTCFVALAEDMKNVYAPYCRNHDDVITLIEKYEAMAEVQAHIERQLDRLREDHTVFDLGALLIKPVQRILKYPLLLSELCKSTEEDHPDKTELVAAMNAMTDVAQAINEYKRRKDLVYKYKKETDVSLGDKLSKLSLHSIKKKSSRIKERFSVNLGFIDQTRDTLFEREETRYRHLEKSVRVFLRDMQSYVEEVQAMVNIQEGLSADIEDFYAEKRSTEEIHKYQVLCNTIHMTFLPNFQMEVDDLVSHPLTQLVTLFEGPDMVIQKRYDKLLDYDNLKRKAQSDKVFEKPMQTAKQNYEALNAQLLDDLPKMADLATQLFRDCVGSFVRAQREFTDKIVHEMYTVTEQQLEFLSDEGIVDQFNIRHTAIVDRLAQLSFMPRTFCPRVADAKQDKKNKRMSLDSNSPMLKSTEAVPQMDSQKVYVTQQYVGGKLFRVTETHIAQDPMDISVCGGDVVGVIMEKDPMGNKERWFVDNGAMKGFIPRKLLVSYQSSPPRPHTGSSPELNLRLSAGSCHYSPKRSPSPGHRTSGSVHTLQSLQELNDMDFALEEEMVPDIVDTGPPSYQSLIAGHQSMQLANISEYRPNEFNAGSQSTQAEDNAGYQHNAEGHYGSEDAGLEDLQRRKNLYYAEYPFEARNQNEVSMFEHQVVTVIAAHDENGNTEWWYVEADGHYGYAPASYLRPMDTHEQPA</sequence>
<evidence type="ECO:0000313" key="13">
    <source>
        <dbReference type="EMBL" id="KAH3885546.1"/>
    </source>
</evidence>
<evidence type="ECO:0000256" key="7">
    <source>
        <dbReference type="ARBA" id="ARBA00032587"/>
    </source>
</evidence>
<comment type="caution">
    <text evidence="13">The sequence shown here is derived from an EMBL/GenBank/DDBJ whole genome shotgun (WGS) entry which is preliminary data.</text>
</comment>
<feature type="region of interest" description="Disordered" evidence="9">
    <location>
        <begin position="560"/>
        <end position="601"/>
    </location>
</feature>
<dbReference type="PROSITE" id="PS50010">
    <property type="entry name" value="DH_2"/>
    <property type="match status" value="1"/>
</dbReference>
<dbReference type="Gene3D" id="2.30.30.40">
    <property type="entry name" value="SH3 Domains"/>
    <property type="match status" value="2"/>
</dbReference>
<dbReference type="InterPro" id="IPR051492">
    <property type="entry name" value="Dynamin-Rho_GEF"/>
</dbReference>
<evidence type="ECO:0000313" key="14">
    <source>
        <dbReference type="Proteomes" id="UP000828390"/>
    </source>
</evidence>
<dbReference type="PROSITE" id="PS50002">
    <property type="entry name" value="SH3"/>
    <property type="match status" value="1"/>
</dbReference>
<dbReference type="SUPFAM" id="SSF48065">
    <property type="entry name" value="DBL homology domain (DH-domain)"/>
    <property type="match status" value="1"/>
</dbReference>
<evidence type="ECO:0000256" key="9">
    <source>
        <dbReference type="SAM" id="MobiDB-lite"/>
    </source>
</evidence>
<gene>
    <name evidence="13" type="ORF">DPMN_009541</name>
</gene>
<accession>A0A9D4MZT4</accession>
<feature type="domain" description="SH3" evidence="10">
    <location>
        <begin position="691"/>
        <end position="754"/>
    </location>
</feature>
<dbReference type="GO" id="GO:0005085">
    <property type="term" value="F:guanyl-nucleotide exchange factor activity"/>
    <property type="evidence" value="ECO:0007669"/>
    <property type="project" value="UniProtKB-KW"/>
</dbReference>
<evidence type="ECO:0000259" key="12">
    <source>
        <dbReference type="PROSITE" id="PS51021"/>
    </source>
</evidence>
<dbReference type="PROSITE" id="PS51021">
    <property type="entry name" value="BAR"/>
    <property type="match status" value="1"/>
</dbReference>
<dbReference type="InterPro" id="IPR004148">
    <property type="entry name" value="BAR_dom"/>
</dbReference>
<organism evidence="13 14">
    <name type="scientific">Dreissena polymorpha</name>
    <name type="common">Zebra mussel</name>
    <name type="synonym">Mytilus polymorpha</name>
    <dbReference type="NCBI Taxonomy" id="45954"/>
    <lineage>
        <taxon>Eukaryota</taxon>
        <taxon>Metazoa</taxon>
        <taxon>Spiralia</taxon>
        <taxon>Lophotrochozoa</taxon>
        <taxon>Mollusca</taxon>
        <taxon>Bivalvia</taxon>
        <taxon>Autobranchia</taxon>
        <taxon>Heteroconchia</taxon>
        <taxon>Euheterodonta</taxon>
        <taxon>Imparidentia</taxon>
        <taxon>Neoheterodontei</taxon>
        <taxon>Myida</taxon>
        <taxon>Dreissenoidea</taxon>
        <taxon>Dreissenidae</taxon>
        <taxon>Dreissena</taxon>
    </lineage>
</organism>
<dbReference type="Proteomes" id="UP000828390">
    <property type="component" value="Unassembled WGS sequence"/>
</dbReference>
<dbReference type="SMART" id="SM00721">
    <property type="entry name" value="BAR"/>
    <property type="match status" value="1"/>
</dbReference>
<dbReference type="Gene3D" id="1.20.900.10">
    <property type="entry name" value="Dbl homology (DH) domain"/>
    <property type="match status" value="1"/>
</dbReference>
<dbReference type="GO" id="GO:0035556">
    <property type="term" value="P:intracellular signal transduction"/>
    <property type="evidence" value="ECO:0007669"/>
    <property type="project" value="InterPro"/>
</dbReference>
<dbReference type="InterPro" id="IPR036028">
    <property type="entry name" value="SH3-like_dom_sf"/>
</dbReference>
<comment type="subcellular location">
    <subcellularLocation>
        <location evidence="1">Cell junction</location>
    </subcellularLocation>
    <subcellularLocation>
        <location evidence="2">Golgi apparatus</location>
        <location evidence="2">Golgi stack</location>
    </subcellularLocation>
</comment>